<gene>
    <name evidence="5" type="ORF">FVF58_38560</name>
</gene>
<sequence>MKAVGYRVKGGLEVLTDIELPTPEPGPRDLLVAVKAVSVNPVDVKRRRWEDPADGEDYRVLGYDAAGIVEAVGSEVTLFKPGDEVFYAGAMDRPGTNSEFHLVDERIVGPKPNSLSFAEAAALPLTSITAWEMLFDRMKLRYGSRTPGGTLLVLNGAGGVGSMTIQLATRLTGLTVIATASRPETVEWVRKLGAPHVADHSKPLDEAIRTIGFNGVDYVAAITSTRGSVPDIARAMNPQGHIVLIDNFDESIAPFKAKSITISWEMMFTRSLFQTADMEAQHRLLGEVSALVDAGVLRTTLTHASGPINAENLRRAHERVETGRAIGKTVLEGF</sequence>
<keyword evidence="2" id="KW-0521">NADP</keyword>
<evidence type="ECO:0000313" key="5">
    <source>
        <dbReference type="EMBL" id="KAA1001718.1"/>
    </source>
</evidence>
<keyword evidence="6" id="KW-1185">Reference proteome</keyword>
<dbReference type="InterPro" id="IPR011032">
    <property type="entry name" value="GroES-like_sf"/>
</dbReference>
<dbReference type="Proteomes" id="UP000325273">
    <property type="component" value="Unassembled WGS sequence"/>
</dbReference>
<comment type="caution">
    <text evidence="5">The sequence shown here is derived from an EMBL/GenBank/DDBJ whole genome shotgun (WGS) entry which is preliminary data.</text>
</comment>
<evidence type="ECO:0000256" key="2">
    <source>
        <dbReference type="ARBA" id="ARBA00022857"/>
    </source>
</evidence>
<dbReference type="Gene3D" id="3.40.50.720">
    <property type="entry name" value="NAD(P)-binding Rossmann-like Domain"/>
    <property type="match status" value="1"/>
</dbReference>
<dbReference type="SMART" id="SM00829">
    <property type="entry name" value="PKS_ER"/>
    <property type="match status" value="1"/>
</dbReference>
<evidence type="ECO:0000256" key="3">
    <source>
        <dbReference type="RuleBase" id="RU364000"/>
    </source>
</evidence>
<dbReference type="GO" id="GO:0008270">
    <property type="term" value="F:zinc ion binding"/>
    <property type="evidence" value="ECO:0007669"/>
    <property type="project" value="InterPro"/>
</dbReference>
<evidence type="ECO:0000256" key="1">
    <source>
        <dbReference type="ARBA" id="ARBA00010371"/>
    </source>
</evidence>
<dbReference type="NCBIfam" id="TIGR02817">
    <property type="entry name" value="adh_fam_1"/>
    <property type="match status" value="1"/>
</dbReference>
<dbReference type="Pfam" id="PF08240">
    <property type="entry name" value="ADH_N"/>
    <property type="match status" value="1"/>
</dbReference>
<dbReference type="EMBL" id="VTUZ01000040">
    <property type="protein sequence ID" value="KAA1001718.1"/>
    <property type="molecule type" value="Genomic_DNA"/>
</dbReference>
<dbReference type="SUPFAM" id="SSF50129">
    <property type="entry name" value="GroES-like"/>
    <property type="match status" value="1"/>
</dbReference>
<dbReference type="InterPro" id="IPR014182">
    <property type="entry name" value="ADH_Zn_typ-1"/>
</dbReference>
<dbReference type="RefSeq" id="WP_149674917.1">
    <property type="nucleotide sequence ID" value="NZ_VTUZ01000040.1"/>
</dbReference>
<keyword evidence="3" id="KW-0862">Zinc</keyword>
<evidence type="ECO:0000313" key="6">
    <source>
        <dbReference type="Proteomes" id="UP000325273"/>
    </source>
</evidence>
<comment type="similarity">
    <text evidence="1 3">Belongs to the zinc-containing alcohol dehydrogenase family. Quinone oxidoreductase subfamily.</text>
</comment>
<keyword evidence="3" id="KW-0479">Metal-binding</keyword>
<dbReference type="Gene3D" id="3.90.180.10">
    <property type="entry name" value="Medium-chain alcohol dehydrogenases, catalytic domain"/>
    <property type="match status" value="1"/>
</dbReference>
<dbReference type="InterPro" id="IPR013149">
    <property type="entry name" value="ADH-like_C"/>
</dbReference>
<dbReference type="InterPro" id="IPR051603">
    <property type="entry name" value="Zinc-ADH_QOR/CCCR"/>
</dbReference>
<keyword evidence="3" id="KW-0560">Oxidoreductase</keyword>
<dbReference type="PANTHER" id="PTHR44154">
    <property type="entry name" value="QUINONE OXIDOREDUCTASE"/>
    <property type="match status" value="1"/>
</dbReference>
<organism evidence="5 6">
    <name type="scientific">Paraburkholderia panacisoli</name>
    <dbReference type="NCBI Taxonomy" id="2603818"/>
    <lineage>
        <taxon>Bacteria</taxon>
        <taxon>Pseudomonadati</taxon>
        <taxon>Pseudomonadota</taxon>
        <taxon>Betaproteobacteria</taxon>
        <taxon>Burkholderiales</taxon>
        <taxon>Burkholderiaceae</taxon>
        <taxon>Paraburkholderia</taxon>
    </lineage>
</organism>
<dbReference type="AlphaFoldDB" id="A0A5B0GGP8"/>
<feature type="domain" description="Enoyl reductase (ER)" evidence="4">
    <location>
        <begin position="10"/>
        <end position="331"/>
    </location>
</feature>
<reference evidence="5 6" key="1">
    <citation type="submission" date="2019-08" db="EMBL/GenBank/DDBJ databases">
        <title>Paraburkholderia sp. DCY113.</title>
        <authorList>
            <person name="Kang J."/>
        </authorList>
    </citation>
    <scope>NUCLEOTIDE SEQUENCE [LARGE SCALE GENOMIC DNA]</scope>
    <source>
        <strain evidence="5 6">DCY113</strain>
    </source>
</reference>
<dbReference type="InterPro" id="IPR013154">
    <property type="entry name" value="ADH-like_N"/>
</dbReference>
<accession>A0A5B0GGP8</accession>
<proteinExistence type="inferred from homology"/>
<dbReference type="InterPro" id="IPR036291">
    <property type="entry name" value="NAD(P)-bd_dom_sf"/>
</dbReference>
<dbReference type="SUPFAM" id="SSF51735">
    <property type="entry name" value="NAD(P)-binding Rossmann-fold domains"/>
    <property type="match status" value="1"/>
</dbReference>
<dbReference type="PANTHER" id="PTHR44154:SF1">
    <property type="entry name" value="QUINONE OXIDOREDUCTASE"/>
    <property type="match status" value="1"/>
</dbReference>
<dbReference type="InterPro" id="IPR020843">
    <property type="entry name" value="ER"/>
</dbReference>
<name>A0A5B0GGP8_9BURK</name>
<dbReference type="CDD" id="cd08252">
    <property type="entry name" value="AL_MDR"/>
    <property type="match status" value="1"/>
</dbReference>
<protein>
    <recommendedName>
        <fullName evidence="3">Zinc-type alcohol dehydrogenase-like protein</fullName>
    </recommendedName>
</protein>
<evidence type="ECO:0000259" key="4">
    <source>
        <dbReference type="SMART" id="SM00829"/>
    </source>
</evidence>
<dbReference type="Pfam" id="PF00107">
    <property type="entry name" value="ADH_zinc_N"/>
    <property type="match status" value="1"/>
</dbReference>
<dbReference type="GO" id="GO:0016491">
    <property type="term" value="F:oxidoreductase activity"/>
    <property type="evidence" value="ECO:0007669"/>
    <property type="project" value="UniProtKB-KW"/>
</dbReference>